<dbReference type="EnsemblProtists" id="HpaT810612">
    <property type="protein sequence ID" value="HpaP810612"/>
    <property type="gene ID" value="HpaG810612"/>
</dbReference>
<accession>M4BVR8</accession>
<evidence type="ECO:0000313" key="4">
    <source>
        <dbReference type="Proteomes" id="UP000011713"/>
    </source>
</evidence>
<evidence type="ECO:0000256" key="2">
    <source>
        <dbReference type="SAM" id="SignalP"/>
    </source>
</evidence>
<evidence type="ECO:0000256" key="1">
    <source>
        <dbReference type="SAM" id="MobiDB-lite"/>
    </source>
</evidence>
<proteinExistence type="predicted"/>
<organism evidence="3 4">
    <name type="scientific">Hyaloperonospora arabidopsidis (strain Emoy2)</name>
    <name type="common">Downy mildew agent</name>
    <name type="synonym">Peronospora arabidopsidis</name>
    <dbReference type="NCBI Taxonomy" id="559515"/>
    <lineage>
        <taxon>Eukaryota</taxon>
        <taxon>Sar</taxon>
        <taxon>Stramenopiles</taxon>
        <taxon>Oomycota</taxon>
        <taxon>Peronosporomycetes</taxon>
        <taxon>Peronosporales</taxon>
        <taxon>Peronosporaceae</taxon>
        <taxon>Hyaloperonospora</taxon>
    </lineage>
</organism>
<feature type="compositionally biased region" description="Basic residues" evidence="1">
    <location>
        <begin position="128"/>
        <end position="139"/>
    </location>
</feature>
<feature type="signal peptide" evidence="2">
    <location>
        <begin position="1"/>
        <end position="27"/>
    </location>
</feature>
<reference evidence="3" key="2">
    <citation type="submission" date="2015-06" db="UniProtKB">
        <authorList>
            <consortium name="EnsemblProtists"/>
        </authorList>
    </citation>
    <scope>IDENTIFICATION</scope>
    <source>
        <strain evidence="3">Emoy2</strain>
    </source>
</reference>
<dbReference type="HOGENOM" id="CLU_1605848_0_0_1"/>
<name>M4BVR8_HYAAE</name>
<dbReference type="InParanoid" id="M4BVR8"/>
<dbReference type="VEuPathDB" id="FungiDB:HpaG810612"/>
<keyword evidence="4" id="KW-1185">Reference proteome</keyword>
<dbReference type="EMBL" id="JH597984">
    <property type="status" value="NOT_ANNOTATED_CDS"/>
    <property type="molecule type" value="Genomic_DNA"/>
</dbReference>
<reference evidence="4" key="1">
    <citation type="journal article" date="2010" name="Science">
        <title>Signatures of adaptation to obligate biotrophy in the Hyaloperonospora arabidopsidis genome.</title>
        <authorList>
            <person name="Baxter L."/>
            <person name="Tripathy S."/>
            <person name="Ishaque N."/>
            <person name="Boot N."/>
            <person name="Cabral A."/>
            <person name="Kemen E."/>
            <person name="Thines M."/>
            <person name="Ah-Fong A."/>
            <person name="Anderson R."/>
            <person name="Badejoko W."/>
            <person name="Bittner-Eddy P."/>
            <person name="Boore J.L."/>
            <person name="Chibucos M.C."/>
            <person name="Coates M."/>
            <person name="Dehal P."/>
            <person name="Delehaunty K."/>
            <person name="Dong S."/>
            <person name="Downton P."/>
            <person name="Dumas B."/>
            <person name="Fabro G."/>
            <person name="Fronick C."/>
            <person name="Fuerstenberg S.I."/>
            <person name="Fulton L."/>
            <person name="Gaulin E."/>
            <person name="Govers F."/>
            <person name="Hughes L."/>
            <person name="Humphray S."/>
            <person name="Jiang R.H."/>
            <person name="Judelson H."/>
            <person name="Kamoun S."/>
            <person name="Kyung K."/>
            <person name="Meijer H."/>
            <person name="Minx P."/>
            <person name="Morris P."/>
            <person name="Nelson J."/>
            <person name="Phuntumart V."/>
            <person name="Qutob D."/>
            <person name="Rehmany A."/>
            <person name="Rougon-Cardoso A."/>
            <person name="Ryden P."/>
            <person name="Torto-Alalibo T."/>
            <person name="Studholme D."/>
            <person name="Wang Y."/>
            <person name="Win J."/>
            <person name="Wood J."/>
            <person name="Clifton S.W."/>
            <person name="Rogers J."/>
            <person name="Van den Ackerveken G."/>
            <person name="Jones J.D."/>
            <person name="McDowell J.M."/>
            <person name="Beynon J."/>
            <person name="Tyler B.M."/>
        </authorList>
    </citation>
    <scope>NUCLEOTIDE SEQUENCE [LARGE SCALE GENOMIC DNA]</scope>
    <source>
        <strain evidence="4">Emoy2</strain>
    </source>
</reference>
<dbReference type="Proteomes" id="UP000011713">
    <property type="component" value="Unassembled WGS sequence"/>
</dbReference>
<evidence type="ECO:0000313" key="3">
    <source>
        <dbReference type="EnsemblProtists" id="HpaP810612"/>
    </source>
</evidence>
<dbReference type="AlphaFoldDB" id="M4BVR8"/>
<feature type="compositionally biased region" description="Basic and acidic residues" evidence="1">
    <location>
        <begin position="110"/>
        <end position="121"/>
    </location>
</feature>
<sequence>MHSPGKLLLSAVVALLLLGDAVTRTTATTTSNAFLRAAVDTRTSEEPGSVKGNPKLDEERGFENLTSWLRGWGSSGRSSSVKKQLAKNPSTMNLDEVKARLSMMGTEMTSKQRKEEKKRLSEVSNVPTKRRRNLPAHFKKISEGKEEKRNELFKVWMGDGGRGRCG</sequence>
<keyword evidence="2" id="KW-0732">Signal</keyword>
<feature type="region of interest" description="Disordered" evidence="1">
    <location>
        <begin position="73"/>
        <end position="143"/>
    </location>
</feature>
<protein>
    <recommendedName>
        <fullName evidence="5">RxLR effector candidate protein</fullName>
    </recommendedName>
</protein>
<evidence type="ECO:0008006" key="5">
    <source>
        <dbReference type="Google" id="ProtNLM"/>
    </source>
</evidence>
<feature type="chain" id="PRO_5004048979" description="RxLR effector candidate protein" evidence="2">
    <location>
        <begin position="28"/>
        <end position="166"/>
    </location>
</feature>